<evidence type="ECO:0008006" key="3">
    <source>
        <dbReference type="Google" id="ProtNLM"/>
    </source>
</evidence>
<comment type="caution">
    <text evidence="1">The sequence shown here is derived from an EMBL/GenBank/DDBJ whole genome shotgun (WGS) entry which is preliminary data.</text>
</comment>
<evidence type="ECO:0000313" key="1">
    <source>
        <dbReference type="EMBL" id="GAA0242919.1"/>
    </source>
</evidence>
<dbReference type="Gene3D" id="3.90.190.10">
    <property type="entry name" value="Protein tyrosine phosphatase superfamily"/>
    <property type="match status" value="1"/>
</dbReference>
<keyword evidence="2" id="KW-1185">Reference proteome</keyword>
<dbReference type="InterPro" id="IPR029021">
    <property type="entry name" value="Prot-tyrosine_phosphatase-like"/>
</dbReference>
<accession>A0ABP3DUC9</accession>
<reference evidence="2" key="1">
    <citation type="journal article" date="2019" name="Int. J. Syst. Evol. Microbiol.">
        <title>The Global Catalogue of Microorganisms (GCM) 10K type strain sequencing project: providing services to taxonomists for standard genome sequencing and annotation.</title>
        <authorList>
            <consortium name="The Broad Institute Genomics Platform"/>
            <consortium name="The Broad Institute Genome Sequencing Center for Infectious Disease"/>
            <person name="Wu L."/>
            <person name="Ma J."/>
        </authorList>
    </citation>
    <scope>NUCLEOTIDE SEQUENCE [LARGE SCALE GENOMIC DNA]</scope>
    <source>
        <strain evidence="2">JCM 16242</strain>
    </source>
</reference>
<dbReference type="EMBL" id="BAAAFO010000001">
    <property type="protein sequence ID" value="GAA0242919.1"/>
    <property type="molecule type" value="Genomic_DNA"/>
</dbReference>
<evidence type="ECO:0000313" key="2">
    <source>
        <dbReference type="Proteomes" id="UP001500657"/>
    </source>
</evidence>
<protein>
    <recommendedName>
        <fullName evidence="3">TIGR01244 family protein</fullName>
    </recommendedName>
</protein>
<gene>
    <name evidence="1" type="ORF">GCM10009126_05760</name>
</gene>
<proteinExistence type="predicted"/>
<name>A0ABP3DUC9_9GAMM</name>
<sequence>MQPPAPRSEARDDSAILWLVQRETSAMFRFVLLSLMLAAAPLAALAATPAEAALTGLPNVSFPAPHRVASGRLQAVDVAALKRAGIAQVIDLSADSETPDFDEAAAMRSAGIGYHALPIHGAGDLTRTRVRQFDRLLRDAGEQPTLLHCASSNRVGAMIALRAALVDGLSTDAALAEGRRWGMKSLGPAVRERLHAWSSEATEATQ</sequence>
<dbReference type="SUPFAM" id="SSF52799">
    <property type="entry name" value="(Phosphotyrosine protein) phosphatases II"/>
    <property type="match status" value="1"/>
</dbReference>
<organism evidence="1 2">
    <name type="scientific">Rhodanobacter caeni</name>
    <dbReference type="NCBI Taxonomy" id="657654"/>
    <lineage>
        <taxon>Bacteria</taxon>
        <taxon>Pseudomonadati</taxon>
        <taxon>Pseudomonadota</taxon>
        <taxon>Gammaproteobacteria</taxon>
        <taxon>Lysobacterales</taxon>
        <taxon>Rhodanobacteraceae</taxon>
        <taxon>Rhodanobacter</taxon>
    </lineage>
</organism>
<dbReference type="Proteomes" id="UP001500657">
    <property type="component" value="Unassembled WGS sequence"/>
</dbReference>